<proteinExistence type="inferred from homology"/>
<comment type="similarity">
    <text evidence="1 14">Belongs to the reverse transcriptase family. Telomerase subfamily.</text>
</comment>
<keyword evidence="10 14" id="KW-0695">RNA-directed DNA polymerase</keyword>
<evidence type="ECO:0000256" key="11">
    <source>
        <dbReference type="ARBA" id="ARBA00023242"/>
    </source>
</evidence>
<dbReference type="Gene3D" id="3.10.10.20">
    <property type="match status" value="1"/>
</dbReference>
<dbReference type="EMBL" id="VIIS01001590">
    <property type="protein sequence ID" value="KAF0295967.1"/>
    <property type="molecule type" value="Genomic_DNA"/>
</dbReference>
<evidence type="ECO:0000256" key="10">
    <source>
        <dbReference type="ARBA" id="ARBA00022918"/>
    </source>
</evidence>
<evidence type="ECO:0000256" key="5">
    <source>
        <dbReference type="ARBA" id="ARBA00022679"/>
    </source>
</evidence>
<gene>
    <name evidence="17" type="primary">TERT</name>
    <name evidence="17" type="ORF">FJT64_006572</name>
</gene>
<dbReference type="InterPro" id="IPR043502">
    <property type="entry name" value="DNA/RNA_pol_sf"/>
</dbReference>
<comment type="catalytic activity">
    <reaction evidence="13 14">
        <text>DNA(n) + a 2'-deoxyribonucleoside 5'-triphosphate = DNA(n+1) + diphosphate</text>
        <dbReference type="Rhea" id="RHEA:22508"/>
        <dbReference type="Rhea" id="RHEA-COMP:17339"/>
        <dbReference type="Rhea" id="RHEA-COMP:17340"/>
        <dbReference type="ChEBI" id="CHEBI:33019"/>
        <dbReference type="ChEBI" id="CHEBI:61560"/>
        <dbReference type="ChEBI" id="CHEBI:173112"/>
        <dbReference type="EC" id="2.7.7.49"/>
    </reaction>
</comment>
<dbReference type="SUPFAM" id="SSF56672">
    <property type="entry name" value="DNA/RNA polymerases"/>
    <property type="match status" value="1"/>
</dbReference>
<dbReference type="GO" id="GO:0007004">
    <property type="term" value="P:telomere maintenance via telomerase"/>
    <property type="evidence" value="ECO:0007669"/>
    <property type="project" value="TreeGrafter"/>
</dbReference>
<dbReference type="InterPro" id="IPR021891">
    <property type="entry name" value="Telomerase_RBD"/>
</dbReference>
<feature type="compositionally biased region" description="Basic residues" evidence="15">
    <location>
        <begin position="20"/>
        <end position="29"/>
    </location>
</feature>
<feature type="compositionally biased region" description="Polar residues" evidence="15">
    <location>
        <begin position="1"/>
        <end position="11"/>
    </location>
</feature>
<reference evidence="17 18" key="1">
    <citation type="submission" date="2019-07" db="EMBL/GenBank/DDBJ databases">
        <title>Draft genome assembly of a fouling barnacle, Amphibalanus amphitrite (Darwin, 1854): The first reference genome for Thecostraca.</title>
        <authorList>
            <person name="Kim W."/>
        </authorList>
    </citation>
    <scope>NUCLEOTIDE SEQUENCE [LARGE SCALE GENOMIC DNA]</scope>
    <source>
        <strain evidence="17">SNU_AA5</strain>
        <tissue evidence="17">Soma without cirri and trophi</tissue>
    </source>
</reference>
<dbReference type="InterPro" id="IPR003545">
    <property type="entry name" value="Telomerase_RT"/>
</dbReference>
<evidence type="ECO:0000256" key="1">
    <source>
        <dbReference type="ARBA" id="ARBA00008001"/>
    </source>
</evidence>
<evidence type="ECO:0000256" key="14">
    <source>
        <dbReference type="RuleBase" id="RU365061"/>
    </source>
</evidence>
<comment type="function">
    <text evidence="14">Telomerase is a ribonucleoprotein enzyme essential for the replication of chromosome termini in most eukaryotes. It elongates telomeres. It is a reverse transcriptase that adds simple sequence repeats to chromosome ends by copying a template sequence within the RNA component of the enzyme.</text>
</comment>
<dbReference type="SMART" id="SM00975">
    <property type="entry name" value="Telomerase_RBD"/>
    <property type="match status" value="1"/>
</dbReference>
<dbReference type="Gene3D" id="1.10.10.2210">
    <property type="match status" value="1"/>
</dbReference>
<dbReference type="GO" id="GO:0046872">
    <property type="term" value="F:metal ion binding"/>
    <property type="evidence" value="ECO:0007669"/>
    <property type="project" value="UniProtKB-KW"/>
</dbReference>
<keyword evidence="5 14" id="KW-0808">Transferase</keyword>
<dbReference type="InterPro" id="IPR000477">
    <property type="entry name" value="RT_dom"/>
</dbReference>
<evidence type="ECO:0000256" key="2">
    <source>
        <dbReference type="ARBA" id="ARBA00012493"/>
    </source>
</evidence>
<evidence type="ECO:0000313" key="17">
    <source>
        <dbReference type="EMBL" id="KAF0295967.1"/>
    </source>
</evidence>
<dbReference type="PANTHER" id="PTHR12066:SF0">
    <property type="entry name" value="TELOMERASE REVERSE TRANSCRIPTASE"/>
    <property type="match status" value="1"/>
</dbReference>
<dbReference type="GO" id="GO:0070034">
    <property type="term" value="F:telomerase RNA binding"/>
    <property type="evidence" value="ECO:0007669"/>
    <property type="project" value="TreeGrafter"/>
</dbReference>
<evidence type="ECO:0000256" key="9">
    <source>
        <dbReference type="ARBA" id="ARBA00022895"/>
    </source>
</evidence>
<keyword evidence="6 14" id="KW-0548">Nucleotidyltransferase</keyword>
<evidence type="ECO:0000313" key="18">
    <source>
        <dbReference type="Proteomes" id="UP000440578"/>
    </source>
</evidence>
<feature type="compositionally biased region" description="Basic and acidic residues" evidence="15">
    <location>
        <begin position="30"/>
        <end position="39"/>
    </location>
</feature>
<dbReference type="AlphaFoldDB" id="A0A6A4VHR0"/>
<accession>A0A6A4VHR0</accession>
<keyword evidence="8 14" id="KW-0460">Magnesium</keyword>
<feature type="region of interest" description="Disordered" evidence="15">
    <location>
        <begin position="1"/>
        <end position="43"/>
    </location>
</feature>
<keyword evidence="4 14" id="KW-0158">Chromosome</keyword>
<name>A0A6A4VHR0_AMPAM</name>
<dbReference type="CDD" id="cd01648">
    <property type="entry name" value="TERT"/>
    <property type="match status" value="1"/>
</dbReference>
<evidence type="ECO:0000256" key="8">
    <source>
        <dbReference type="ARBA" id="ARBA00022842"/>
    </source>
</evidence>
<evidence type="ECO:0000256" key="12">
    <source>
        <dbReference type="ARBA" id="ARBA00032044"/>
    </source>
</evidence>
<dbReference type="GO" id="GO:0000333">
    <property type="term" value="C:telomerase catalytic core complex"/>
    <property type="evidence" value="ECO:0007669"/>
    <property type="project" value="TreeGrafter"/>
</dbReference>
<evidence type="ECO:0000256" key="15">
    <source>
        <dbReference type="SAM" id="MobiDB-lite"/>
    </source>
</evidence>
<comment type="subcellular location">
    <subcellularLocation>
        <location evidence="14">Nucleus</location>
    </subcellularLocation>
    <subcellularLocation>
        <location evidence="14">Chromosome</location>
        <location evidence="14">Telomere</location>
    </subcellularLocation>
</comment>
<dbReference type="GO" id="GO:0003720">
    <property type="term" value="F:telomerase activity"/>
    <property type="evidence" value="ECO:0007669"/>
    <property type="project" value="InterPro"/>
</dbReference>
<dbReference type="OrthoDB" id="289721at2759"/>
<feature type="domain" description="Reverse transcriptase" evidence="16">
    <location>
        <begin position="277"/>
        <end position="519"/>
    </location>
</feature>
<dbReference type="Pfam" id="PF12009">
    <property type="entry name" value="Telomerase_RBD"/>
    <property type="match status" value="1"/>
</dbReference>
<evidence type="ECO:0000259" key="16">
    <source>
        <dbReference type="PROSITE" id="PS50878"/>
    </source>
</evidence>
<dbReference type="Gene3D" id="3.30.70.2630">
    <property type="match status" value="1"/>
</dbReference>
<evidence type="ECO:0000256" key="7">
    <source>
        <dbReference type="ARBA" id="ARBA00022723"/>
    </source>
</evidence>
<dbReference type="GO" id="GO:0042162">
    <property type="term" value="F:telomeric DNA binding"/>
    <property type="evidence" value="ECO:0007669"/>
    <property type="project" value="TreeGrafter"/>
</dbReference>
<dbReference type="Gene3D" id="1.10.132.70">
    <property type="match status" value="1"/>
</dbReference>
<keyword evidence="7 14" id="KW-0479">Metal-binding</keyword>
<keyword evidence="11 14" id="KW-0539">Nucleus</keyword>
<protein>
    <recommendedName>
        <fullName evidence="3 14">Telomerase reverse transcriptase</fullName>
        <ecNumber evidence="2 14">2.7.7.49</ecNumber>
    </recommendedName>
    <alternativeName>
        <fullName evidence="12 14">Telomerase catalytic subunit</fullName>
    </alternativeName>
</protein>
<keyword evidence="18" id="KW-1185">Reference proteome</keyword>
<dbReference type="Proteomes" id="UP000440578">
    <property type="component" value="Unassembled WGS sequence"/>
</dbReference>
<dbReference type="GO" id="GO:0000781">
    <property type="term" value="C:chromosome, telomeric region"/>
    <property type="evidence" value="ECO:0007669"/>
    <property type="project" value="UniProtKB-SubCell"/>
</dbReference>
<dbReference type="EC" id="2.7.7.49" evidence="2 14"/>
<evidence type="ECO:0000256" key="4">
    <source>
        <dbReference type="ARBA" id="ARBA00022454"/>
    </source>
</evidence>
<evidence type="ECO:0000256" key="13">
    <source>
        <dbReference type="ARBA" id="ARBA00048173"/>
    </source>
</evidence>
<evidence type="ECO:0000256" key="6">
    <source>
        <dbReference type="ARBA" id="ARBA00022695"/>
    </source>
</evidence>
<dbReference type="PROSITE" id="PS50878">
    <property type="entry name" value="RT_POL"/>
    <property type="match status" value="1"/>
</dbReference>
<sequence length="686" mass="77761">MEAETINFQSHSQDKVIRGNSRKKTRRGKKESAVRERSLSRQTTRTPFAEIKFSNILHSSVKRTPFPPSHPLYVGLAADAQTKRIKEFISQILEVRLCDTRQAPSLTPCSVGCRRRLEALLAEVLARRRRCRPSALLARRCGRGRVPPGALASALGRLLRRLLPADLLGPRRLDAAIRHLLSLGRYDLLSVGDITRGLRLQGRAWLAGERADAAVPILNQVAVWAFRCFVLDVLGAYFYVTELLQPRLQLGFFLLRHWQRRTDGEVARLTAGGALQPLPPVGPGAARRAAARLRFLPKSSGALRPVCSLQRSVAVKDRWAQLRAVLRLPQMGRDTTASDRRQLHLRWMRFVAARRRLPSPLWYVRADVRDAYGSVSHELLLRVLHERLAAMPAQAAVLEEVTTLVNTQEVRYGRRRFRLARGLLQGGPLSADLCDLYYDSVLRRAVPWCFPERSQQALLMFRCVDDLLLISERRSDALRFLERLQAGLDGRHARLNDAKTRTNVHGEHGPEVTFFGTVFSVDKLEVSPDFAAYRGVDMRFTFRTRQLRSPGRYLMARLPYLATVRLSPIHWDPRINSSGRLRRSLDAHLALTGRRYVALLSRLGLDRDERNAAFLARAAALCWRRVTAALRQFARRGGYRPWAQRWLVRRAGATMFLRVLPPHLEQLRAVIGTQVSRARGGAASTK</sequence>
<organism evidence="17 18">
    <name type="scientific">Amphibalanus amphitrite</name>
    <name type="common">Striped barnacle</name>
    <name type="synonym">Balanus amphitrite</name>
    <dbReference type="NCBI Taxonomy" id="1232801"/>
    <lineage>
        <taxon>Eukaryota</taxon>
        <taxon>Metazoa</taxon>
        <taxon>Ecdysozoa</taxon>
        <taxon>Arthropoda</taxon>
        <taxon>Crustacea</taxon>
        <taxon>Multicrustacea</taxon>
        <taxon>Cirripedia</taxon>
        <taxon>Thoracica</taxon>
        <taxon>Thoracicalcarea</taxon>
        <taxon>Balanomorpha</taxon>
        <taxon>Balanoidea</taxon>
        <taxon>Balanidae</taxon>
        <taxon>Amphibalaninae</taxon>
        <taxon>Amphibalanus</taxon>
    </lineage>
</organism>
<keyword evidence="9 14" id="KW-0779">Telomere</keyword>
<comment type="caution">
    <text evidence="17">The sequence shown here is derived from an EMBL/GenBank/DDBJ whole genome shotgun (WGS) entry which is preliminary data.</text>
</comment>
<dbReference type="Pfam" id="PF00078">
    <property type="entry name" value="RVT_1"/>
    <property type="match status" value="1"/>
</dbReference>
<evidence type="ECO:0000256" key="3">
    <source>
        <dbReference type="ARBA" id="ARBA00016182"/>
    </source>
</evidence>
<dbReference type="PANTHER" id="PTHR12066">
    <property type="entry name" value="TELOMERASE REVERSE TRANSCRIPTASE"/>
    <property type="match status" value="1"/>
</dbReference>